<evidence type="ECO:0000259" key="4">
    <source>
        <dbReference type="Pfam" id="PF17135"/>
    </source>
</evidence>
<dbReference type="GO" id="GO:0003735">
    <property type="term" value="F:structural constituent of ribosome"/>
    <property type="evidence" value="ECO:0007669"/>
    <property type="project" value="InterPro"/>
</dbReference>
<name>A0A077R7U4_9BASI</name>
<dbReference type="GO" id="GO:0006412">
    <property type="term" value="P:translation"/>
    <property type="evidence" value="ECO:0007669"/>
    <property type="project" value="InterPro"/>
</dbReference>
<dbReference type="SUPFAM" id="SSF52080">
    <property type="entry name" value="Ribosomal proteins L15p and L18e"/>
    <property type="match status" value="1"/>
</dbReference>
<evidence type="ECO:0000313" key="5">
    <source>
        <dbReference type="EMBL" id="CDI55288.1"/>
    </source>
</evidence>
<dbReference type="Pfam" id="PF17135">
    <property type="entry name" value="Ribosomal_L18"/>
    <property type="match status" value="1"/>
</dbReference>
<evidence type="ECO:0000256" key="1">
    <source>
        <dbReference type="ARBA" id="ARBA00006815"/>
    </source>
</evidence>
<reference evidence="5" key="1">
    <citation type="journal article" date="2014" name="Genome Biol. Evol.">
        <title>Gene Loss Rather Than Gene Gain Is Associated with a Host Jump from Monocots to Dicots in the Smut Fungus Melanopsichium pennsylvanicum.</title>
        <authorList>
            <person name="Sharma R."/>
            <person name="Mishra B."/>
            <person name="Runge F."/>
            <person name="Thines M."/>
        </authorList>
    </citation>
    <scope>NUCLEOTIDE SEQUENCE</scope>
    <source>
        <strain evidence="5">4</strain>
    </source>
</reference>
<proteinExistence type="inferred from homology"/>
<dbReference type="InterPro" id="IPR021131">
    <property type="entry name" value="Ribosomal_uL15/eL18"/>
</dbReference>
<feature type="domain" description="Large ribosomal subunit protein uL15/eL18" evidence="4">
    <location>
        <begin position="29"/>
        <end position="97"/>
    </location>
</feature>
<feature type="non-terminal residue" evidence="5">
    <location>
        <position position="111"/>
    </location>
</feature>
<comment type="similarity">
    <text evidence="1">Belongs to the eukaryotic ribosomal protein eL18 family.</text>
</comment>
<dbReference type="AlphaFoldDB" id="A0A077R7U4"/>
<dbReference type="GO" id="GO:0022625">
    <property type="term" value="C:cytosolic large ribosomal subunit"/>
    <property type="evidence" value="ECO:0007669"/>
    <property type="project" value="TreeGrafter"/>
</dbReference>
<dbReference type="InterPro" id="IPR036227">
    <property type="entry name" value="Ribosomal_uL15/eL18_sf"/>
</dbReference>
<keyword evidence="2" id="KW-0689">Ribosomal protein</keyword>
<keyword evidence="3" id="KW-0687">Ribonucleoprotein</keyword>
<protein>
    <recommendedName>
        <fullName evidence="4">Large ribosomal subunit protein uL15/eL18 domain-containing protein</fullName>
    </recommendedName>
</protein>
<dbReference type="EMBL" id="HG529643">
    <property type="protein sequence ID" value="CDI55288.1"/>
    <property type="molecule type" value="Genomic_DNA"/>
</dbReference>
<sequence>MRIDISKKHVKDKCTAPKSQDPLPLLLVKLLSSPKLSVAALRFTNLARARIEAAGGECLTLDQLATRAPTASNTVLIHGQKGARKACSCFQKMAASVGWQDASQVSHAQPC</sequence>
<evidence type="ECO:0000256" key="3">
    <source>
        <dbReference type="ARBA" id="ARBA00023274"/>
    </source>
</evidence>
<organism evidence="5">
    <name type="scientific">Melanopsichium pennsylvanicum 4</name>
    <dbReference type="NCBI Taxonomy" id="1398559"/>
    <lineage>
        <taxon>Eukaryota</taxon>
        <taxon>Fungi</taxon>
        <taxon>Dikarya</taxon>
        <taxon>Basidiomycota</taxon>
        <taxon>Ustilaginomycotina</taxon>
        <taxon>Ustilaginomycetes</taxon>
        <taxon>Ustilaginales</taxon>
        <taxon>Ustilaginaceae</taxon>
        <taxon>Melanopsichium</taxon>
    </lineage>
</organism>
<feature type="non-terminal residue" evidence="5">
    <location>
        <position position="1"/>
    </location>
</feature>
<accession>A0A077R7U4</accession>
<dbReference type="InterPro" id="IPR000039">
    <property type="entry name" value="Ribosomal_eL18"/>
</dbReference>
<dbReference type="GO" id="GO:0003723">
    <property type="term" value="F:RNA binding"/>
    <property type="evidence" value="ECO:0007669"/>
    <property type="project" value="TreeGrafter"/>
</dbReference>
<dbReference type="PANTHER" id="PTHR10934">
    <property type="entry name" value="60S RIBOSOMAL PROTEIN L18"/>
    <property type="match status" value="1"/>
</dbReference>
<dbReference type="PANTHER" id="PTHR10934:SF2">
    <property type="entry name" value="LARGE RIBOSOMAL SUBUNIT PROTEIN EL18"/>
    <property type="match status" value="1"/>
</dbReference>
<evidence type="ECO:0000256" key="2">
    <source>
        <dbReference type="ARBA" id="ARBA00022980"/>
    </source>
</evidence>
<dbReference type="Gene3D" id="3.100.10.10">
    <property type="match status" value="1"/>
</dbReference>